<dbReference type="PANTHER" id="PTHR43667">
    <property type="entry name" value="CYCLOPROPANE-FATTY-ACYL-PHOSPHOLIPID SYNTHASE"/>
    <property type="match status" value="1"/>
</dbReference>
<feature type="region of interest" description="Disordered" evidence="6">
    <location>
        <begin position="1"/>
        <end position="23"/>
    </location>
</feature>
<dbReference type="InterPro" id="IPR029063">
    <property type="entry name" value="SAM-dependent_MTases_sf"/>
</dbReference>
<keyword evidence="5" id="KW-0443">Lipid metabolism</keyword>
<evidence type="ECO:0000313" key="8">
    <source>
        <dbReference type="Proteomes" id="UP000574369"/>
    </source>
</evidence>
<dbReference type="Proteomes" id="UP000574369">
    <property type="component" value="Unassembled WGS sequence"/>
</dbReference>
<evidence type="ECO:0000313" key="7">
    <source>
        <dbReference type="EMBL" id="MBB3193092.1"/>
    </source>
</evidence>
<evidence type="ECO:0000256" key="4">
    <source>
        <dbReference type="ARBA" id="ARBA00022691"/>
    </source>
</evidence>
<dbReference type="SUPFAM" id="SSF53335">
    <property type="entry name" value="S-adenosyl-L-methionine-dependent methyltransferases"/>
    <property type="match status" value="1"/>
</dbReference>
<dbReference type="GO" id="GO:0008825">
    <property type="term" value="F:cyclopropane-fatty-acyl-phospholipid synthase activity"/>
    <property type="evidence" value="ECO:0007669"/>
    <property type="project" value="UniProtKB-EC"/>
</dbReference>
<comment type="caution">
    <text evidence="7">The sequence shown here is derived from an EMBL/GenBank/DDBJ whole genome shotgun (WGS) entry which is preliminary data.</text>
</comment>
<keyword evidence="4" id="KW-0949">S-adenosyl-L-methionine</keyword>
<name>A0ABR6GN25_9BURK</name>
<evidence type="ECO:0000256" key="1">
    <source>
        <dbReference type="ARBA" id="ARBA00010815"/>
    </source>
</evidence>
<dbReference type="InterPro" id="IPR050723">
    <property type="entry name" value="CFA/CMAS"/>
</dbReference>
<dbReference type="InterPro" id="IPR003333">
    <property type="entry name" value="CMAS"/>
</dbReference>
<dbReference type="PANTHER" id="PTHR43667:SF2">
    <property type="entry name" value="FATTY ACID C-METHYL TRANSFERASE"/>
    <property type="match status" value="1"/>
</dbReference>
<gene>
    <name evidence="7" type="ORF">FHS28_000457</name>
</gene>
<dbReference type="EC" id="2.1.1.79" evidence="7"/>
<proteinExistence type="inferred from homology"/>
<sequence>MHHNSRTLPPTPSSTDAPASRPARPTHWLFRLPAVRRACERIRHGHLDLTLPDGSTAVLGGALPGPKAALHLHRWRPLLRLAMEGDLGLAFSFRDGDWTTPDLTELLSFGIANESALSSQGRARGPARWLGLLLHRAKANTRRRSRDNISAHYDLGNRFYEQWLDSTMLYSSAVFEADGAPLAATLEEAQERRLERIVSLLDASKGQRVLEIGCGWGTLAATLAKRCDAEVVGLTLSTEQLAFAQARARDWQVQDRVDLRLQDYRDVDGQFDRIVSIEMIEAVGEAFWPVYFQTLKNRLKPGGSAVIQAITIDEAHFEAYRSSPDFIQRCIFPGGMLPTPERMAAHARQVGLSFSTDLRFGRDYARTLAEWRHRFLAQWPSIEALGFDLPFKRIWEYYLCYCEAGFLAGRVDVGLYRLERPAD</sequence>
<keyword evidence="8" id="KW-1185">Reference proteome</keyword>
<accession>A0ABR6GN25</accession>
<protein>
    <submittedName>
        <fullName evidence="7">Cyclopropane-fatty-acyl-phospholipid synthase</fullName>
        <ecNumber evidence="7">2.1.1.79</ecNumber>
    </submittedName>
</protein>
<dbReference type="RefSeq" id="WP_088449271.1">
    <property type="nucleotide sequence ID" value="NZ_JACHXO010000001.1"/>
</dbReference>
<evidence type="ECO:0000256" key="3">
    <source>
        <dbReference type="ARBA" id="ARBA00022679"/>
    </source>
</evidence>
<evidence type="ECO:0000256" key="6">
    <source>
        <dbReference type="SAM" id="MobiDB-lite"/>
    </source>
</evidence>
<comment type="similarity">
    <text evidence="1">Belongs to the CFA/CMAS family.</text>
</comment>
<dbReference type="Gene3D" id="3.40.50.150">
    <property type="entry name" value="Vaccinia Virus protein VP39"/>
    <property type="match status" value="1"/>
</dbReference>
<dbReference type="Pfam" id="PF02353">
    <property type="entry name" value="CMAS"/>
    <property type="match status" value="1"/>
</dbReference>
<feature type="compositionally biased region" description="Low complexity" evidence="6">
    <location>
        <begin position="13"/>
        <end position="23"/>
    </location>
</feature>
<evidence type="ECO:0000256" key="5">
    <source>
        <dbReference type="ARBA" id="ARBA00023098"/>
    </source>
</evidence>
<dbReference type="GO" id="GO:0032259">
    <property type="term" value="P:methylation"/>
    <property type="evidence" value="ECO:0007669"/>
    <property type="project" value="UniProtKB-KW"/>
</dbReference>
<dbReference type="PIRSF" id="PIRSF003085">
    <property type="entry name" value="CMAS"/>
    <property type="match status" value="1"/>
</dbReference>
<keyword evidence="2 7" id="KW-0489">Methyltransferase</keyword>
<organism evidence="7 8">
    <name type="scientific">Roseateles terrae</name>
    <dbReference type="NCBI Taxonomy" id="431060"/>
    <lineage>
        <taxon>Bacteria</taxon>
        <taxon>Pseudomonadati</taxon>
        <taxon>Pseudomonadota</taxon>
        <taxon>Betaproteobacteria</taxon>
        <taxon>Burkholderiales</taxon>
        <taxon>Sphaerotilaceae</taxon>
        <taxon>Roseateles</taxon>
    </lineage>
</organism>
<dbReference type="EMBL" id="JACHXO010000001">
    <property type="protein sequence ID" value="MBB3193092.1"/>
    <property type="molecule type" value="Genomic_DNA"/>
</dbReference>
<reference evidence="7 8" key="1">
    <citation type="submission" date="2020-08" db="EMBL/GenBank/DDBJ databases">
        <title>Genomic Encyclopedia of Type Strains, Phase III (KMG-III): the genomes of soil and plant-associated and newly described type strains.</title>
        <authorList>
            <person name="Whitman W."/>
        </authorList>
    </citation>
    <scope>NUCLEOTIDE SEQUENCE [LARGE SCALE GENOMIC DNA]</scope>
    <source>
        <strain evidence="7 8">CECT 7247</strain>
    </source>
</reference>
<dbReference type="CDD" id="cd02440">
    <property type="entry name" value="AdoMet_MTases"/>
    <property type="match status" value="1"/>
</dbReference>
<evidence type="ECO:0000256" key="2">
    <source>
        <dbReference type="ARBA" id="ARBA00022603"/>
    </source>
</evidence>
<keyword evidence="3 7" id="KW-0808">Transferase</keyword>